<dbReference type="RefSeq" id="WP_017010359.1">
    <property type="nucleotide sequence ID" value="NZ_FOWR01000004.1"/>
</dbReference>
<evidence type="ECO:0000313" key="1">
    <source>
        <dbReference type="EMBL" id="SFO87797.1"/>
    </source>
</evidence>
<proteinExistence type="predicted"/>
<dbReference type="OrthoDB" id="282152at2"/>
<sequence>MHDFIGKWRIKWMSNWSQEYVDLLEPGYMEFSRDALGNFVFGAVKGHLDVRISSKEPSLEFSWQGICEGKEMSGRGKVDFLNEQLGEGELFIHNSDETDFIIERLH</sequence>
<reference evidence="1 2" key="1">
    <citation type="submission" date="2016-10" db="EMBL/GenBank/DDBJ databases">
        <authorList>
            <person name="de Groot N.N."/>
        </authorList>
    </citation>
    <scope>NUCLEOTIDE SEQUENCE [LARGE SCALE GENOMIC DNA]</scope>
    <source>
        <strain evidence="1 2">DSM 15893</strain>
    </source>
</reference>
<dbReference type="AlphaFoldDB" id="A0A1I5KS36"/>
<gene>
    <name evidence="1" type="ORF">SAMN03084138_00726</name>
</gene>
<dbReference type="EMBL" id="FOWR01000004">
    <property type="protein sequence ID" value="SFO87797.1"/>
    <property type="molecule type" value="Genomic_DNA"/>
</dbReference>
<dbReference type="GeneID" id="35872563"/>
<evidence type="ECO:0008006" key="3">
    <source>
        <dbReference type="Google" id="ProtNLM"/>
    </source>
</evidence>
<organism evidence="1 2">
    <name type="scientific">Enterovibrio norvegicus DSM 15893</name>
    <dbReference type="NCBI Taxonomy" id="1121869"/>
    <lineage>
        <taxon>Bacteria</taxon>
        <taxon>Pseudomonadati</taxon>
        <taxon>Pseudomonadota</taxon>
        <taxon>Gammaproteobacteria</taxon>
        <taxon>Vibrionales</taxon>
        <taxon>Vibrionaceae</taxon>
        <taxon>Enterovibrio</taxon>
    </lineage>
</organism>
<dbReference type="Proteomes" id="UP000182692">
    <property type="component" value="Unassembled WGS sequence"/>
</dbReference>
<accession>A0A1I5KS36</accession>
<name>A0A1I5KS36_9GAMM</name>
<evidence type="ECO:0000313" key="2">
    <source>
        <dbReference type="Proteomes" id="UP000182692"/>
    </source>
</evidence>
<dbReference type="STRING" id="1121869.SAMN03084138_00726"/>
<protein>
    <recommendedName>
        <fullName evidence="3">Lipocalin-like domain-containing protein</fullName>
    </recommendedName>
</protein>